<feature type="domain" description="Peptidase M20 dimerisation" evidence="2">
    <location>
        <begin position="176"/>
        <end position="264"/>
    </location>
</feature>
<dbReference type="Pfam" id="PF07687">
    <property type="entry name" value="M20_dimer"/>
    <property type="match status" value="1"/>
</dbReference>
<dbReference type="InterPro" id="IPR002933">
    <property type="entry name" value="Peptidase_M20"/>
</dbReference>
<dbReference type="InterPro" id="IPR011650">
    <property type="entry name" value="Peptidase_M20_dimer"/>
</dbReference>
<dbReference type="PANTHER" id="PTHR30575">
    <property type="entry name" value="PEPTIDASE M20"/>
    <property type="match status" value="1"/>
</dbReference>
<evidence type="ECO:0000256" key="1">
    <source>
        <dbReference type="PIRNR" id="PIRNR037226"/>
    </source>
</evidence>
<accession>A0ABM1BMZ7</accession>
<dbReference type="Proteomes" id="UP000694941">
    <property type="component" value="Unplaced"/>
</dbReference>
<proteinExistence type="inferred from homology"/>
<dbReference type="Gene3D" id="3.30.70.360">
    <property type="match status" value="1"/>
</dbReference>
<dbReference type="SUPFAM" id="SSF53187">
    <property type="entry name" value="Zn-dependent exopeptidases"/>
    <property type="match status" value="1"/>
</dbReference>
<gene>
    <name evidence="4" type="primary">LOC106469305</name>
</gene>
<protein>
    <recommendedName>
        <fullName evidence="1">Peptidase M20 domain-containing protein 2</fullName>
    </recommendedName>
</protein>
<dbReference type="InterPro" id="IPR036264">
    <property type="entry name" value="Bact_exopeptidase_dim_dom"/>
</dbReference>
<evidence type="ECO:0000313" key="4">
    <source>
        <dbReference type="RefSeq" id="XP_013785249.1"/>
    </source>
</evidence>
<evidence type="ECO:0000313" key="3">
    <source>
        <dbReference type="Proteomes" id="UP000694941"/>
    </source>
</evidence>
<dbReference type="GeneID" id="106469305"/>
<dbReference type="Pfam" id="PF01546">
    <property type="entry name" value="Peptidase_M20"/>
    <property type="match status" value="1"/>
</dbReference>
<keyword evidence="3" id="KW-1185">Reference proteome</keyword>
<organism evidence="3 4">
    <name type="scientific">Limulus polyphemus</name>
    <name type="common">Atlantic horseshoe crab</name>
    <dbReference type="NCBI Taxonomy" id="6850"/>
    <lineage>
        <taxon>Eukaryota</taxon>
        <taxon>Metazoa</taxon>
        <taxon>Ecdysozoa</taxon>
        <taxon>Arthropoda</taxon>
        <taxon>Chelicerata</taxon>
        <taxon>Merostomata</taxon>
        <taxon>Xiphosura</taxon>
        <taxon>Limulidae</taxon>
        <taxon>Limulus</taxon>
    </lineage>
</organism>
<sequence>MSHPGFAAILKKIETEKEKFDAISKEVWRNPELRFEERHAHNLLADALEQEGFKVQRHYILPTAFRAEYPPDRSSERQVQVAVLCEYDALPAIGHACGHNLIAESSLAAGFAIKAALETDPSIKGKVIVIGSPAEEGGGGKIFQIEGGVFNDIDVALMAHPSPTDHLFPPFIAIKRLTVDYKGKAAHASGYPWEGINALDAVVACYNSLAFLRQQIKPTNRIHAIITKGGVIEGIIPEEAQMKIVFRAANLEDLKSLQEKVIACIFAAATSTGCEVMYNINERSYEHLLTNKELANTYKKHAEAMGVVFQDGDHRIIPFMASTDMGNVSHIVPSIHPTFSINTSAPNHSKAFTEAAGATAAQTPTLNAAKALALTGLEVLQSTELLNAVKRQFEEDIIAENIGSS</sequence>
<reference evidence="4" key="1">
    <citation type="submission" date="2025-08" db="UniProtKB">
        <authorList>
            <consortium name="RefSeq"/>
        </authorList>
    </citation>
    <scope>IDENTIFICATION</scope>
    <source>
        <tissue evidence="4">Muscle</tissue>
    </source>
</reference>
<dbReference type="CDD" id="cd05672">
    <property type="entry name" value="M20_ACY1L2-like"/>
    <property type="match status" value="1"/>
</dbReference>
<dbReference type="NCBIfam" id="TIGR01891">
    <property type="entry name" value="amidohydrolases"/>
    <property type="match status" value="1"/>
</dbReference>
<dbReference type="InterPro" id="IPR017439">
    <property type="entry name" value="Amidohydrolase"/>
</dbReference>
<comment type="similarity">
    <text evidence="1">Belongs to the peptidase M20A family.</text>
</comment>
<dbReference type="InterPro" id="IPR017144">
    <property type="entry name" value="Xaa-Arg_dipeptidase"/>
</dbReference>
<dbReference type="SUPFAM" id="SSF55031">
    <property type="entry name" value="Bacterial exopeptidase dimerisation domain"/>
    <property type="match status" value="1"/>
</dbReference>
<name>A0ABM1BMZ7_LIMPO</name>
<evidence type="ECO:0000259" key="2">
    <source>
        <dbReference type="Pfam" id="PF07687"/>
    </source>
</evidence>
<dbReference type="Gene3D" id="3.40.630.10">
    <property type="entry name" value="Zn peptidases"/>
    <property type="match status" value="1"/>
</dbReference>
<dbReference type="RefSeq" id="XP_013785249.1">
    <property type="nucleotide sequence ID" value="XM_013929795.2"/>
</dbReference>
<dbReference type="PIRSF" id="PIRSF037226">
    <property type="entry name" value="Amidohydrolase_ACY1L2_prd"/>
    <property type="match status" value="1"/>
</dbReference>
<dbReference type="InterPro" id="IPR052030">
    <property type="entry name" value="Peptidase_M20/M20A_hydrolases"/>
</dbReference>
<dbReference type="PANTHER" id="PTHR30575:SF0">
    <property type="entry name" value="XAA-ARG DIPEPTIDASE"/>
    <property type="match status" value="1"/>
</dbReference>